<name>A0A1S9PA03_9SPHI</name>
<sequence length="63" mass="7059">MKTNAGVLPDQDKNVKLNARKGRAYPNREKMMQPGAVALASAARRDFRTGTGMMFAMLWNNLF</sequence>
<evidence type="ECO:0000313" key="2">
    <source>
        <dbReference type="Proteomes" id="UP000189739"/>
    </source>
</evidence>
<gene>
    <name evidence="1" type="ORF">BC343_13620</name>
</gene>
<dbReference type="EMBL" id="MBTF01000035">
    <property type="protein sequence ID" value="OOQ57816.1"/>
    <property type="molecule type" value="Genomic_DNA"/>
</dbReference>
<keyword evidence="2" id="KW-1185">Reference proteome</keyword>
<protein>
    <submittedName>
        <fullName evidence="1">Uncharacterized protein</fullName>
    </submittedName>
</protein>
<dbReference type="RefSeq" id="WP_078350421.1">
    <property type="nucleotide sequence ID" value="NZ_MBTF01000035.1"/>
</dbReference>
<organism evidence="1 2">
    <name type="scientific">Mucilaginibacter pedocola</name>
    <dbReference type="NCBI Taxonomy" id="1792845"/>
    <lineage>
        <taxon>Bacteria</taxon>
        <taxon>Pseudomonadati</taxon>
        <taxon>Bacteroidota</taxon>
        <taxon>Sphingobacteriia</taxon>
        <taxon>Sphingobacteriales</taxon>
        <taxon>Sphingobacteriaceae</taxon>
        <taxon>Mucilaginibacter</taxon>
    </lineage>
</organism>
<accession>A0A1S9PA03</accession>
<comment type="caution">
    <text evidence="1">The sequence shown here is derived from an EMBL/GenBank/DDBJ whole genome shotgun (WGS) entry which is preliminary data.</text>
</comment>
<dbReference type="AlphaFoldDB" id="A0A1S9PA03"/>
<dbReference type="Proteomes" id="UP000189739">
    <property type="component" value="Unassembled WGS sequence"/>
</dbReference>
<dbReference type="OrthoDB" id="798589at2"/>
<evidence type="ECO:0000313" key="1">
    <source>
        <dbReference type="EMBL" id="OOQ57816.1"/>
    </source>
</evidence>
<proteinExistence type="predicted"/>
<reference evidence="1 2" key="1">
    <citation type="submission" date="2016-07" db="EMBL/GenBank/DDBJ databases">
        <title>Genomic analysis of zinc-resistant bacterium Mucilaginibacter pedocola TBZ30.</title>
        <authorList>
            <person name="Huang J."/>
            <person name="Tang J."/>
        </authorList>
    </citation>
    <scope>NUCLEOTIDE SEQUENCE [LARGE SCALE GENOMIC DNA]</scope>
    <source>
        <strain evidence="1 2">TBZ30</strain>
    </source>
</reference>